<evidence type="ECO:0000256" key="6">
    <source>
        <dbReference type="ARBA" id="ARBA00022989"/>
    </source>
</evidence>
<keyword evidence="4" id="KW-1003">Cell membrane</keyword>
<comment type="caution">
    <text evidence="10">The sequence shown here is derived from an EMBL/GenBank/DDBJ whole genome shotgun (WGS) entry which is preliminary data.</text>
</comment>
<evidence type="ECO:0000256" key="2">
    <source>
        <dbReference type="ARBA" id="ARBA00009773"/>
    </source>
</evidence>
<comment type="similarity">
    <text evidence="2">Belongs to the autoinducer-2 exporter (AI-2E) (TC 2.A.86) family.</text>
</comment>
<feature type="region of interest" description="Disordered" evidence="8">
    <location>
        <begin position="1"/>
        <end position="45"/>
    </location>
</feature>
<dbReference type="Pfam" id="PF01594">
    <property type="entry name" value="AI-2E_transport"/>
    <property type="match status" value="1"/>
</dbReference>
<feature type="transmembrane region" description="Helical" evidence="9">
    <location>
        <begin position="251"/>
        <end position="273"/>
    </location>
</feature>
<evidence type="ECO:0000256" key="1">
    <source>
        <dbReference type="ARBA" id="ARBA00004651"/>
    </source>
</evidence>
<sequence length="408" mass="43899">MSAAGHLARRRPRRTHLGDEDGCRQARDVASAGHGPEDGGPRWGVEPVAEPEVRLEQRSQVTLRTVLTVCFTVLGVMILATLVVKTRVALTLTGIAALLALSLEHGVSRLEKRGLKRWLAIALVLLALFLAVSALGLLVIPDLVEQVDALVTQWPQLWRQVRGTGILRALNLRLHSLGWNERLEEATPALAGPLPELLMSAIGGVVGLLGGMLTVFFLVVFMLVFGGGVLKRLLELSRPDHRMRYVRVLRNIYTATGGYLSGITLICAINATLTTTMLAVLGMPFYLPLGVASGFSSLVPYAGPIIAGGLITLLTLVTGGAWKALAVFVYFLLYGQLEGNVMAPLVFKRTVHVNPLLTLLAVLFCVELAGIVGAVVAVPVAATVQIIVREVLLFRQERRGTAVLPMES</sequence>
<feature type="transmembrane region" description="Helical" evidence="9">
    <location>
        <begin position="61"/>
        <end position="82"/>
    </location>
</feature>
<name>A0ABX9QLY5_9BACT</name>
<evidence type="ECO:0000313" key="11">
    <source>
        <dbReference type="Proteomes" id="UP000278907"/>
    </source>
</evidence>
<keyword evidence="7 9" id="KW-0472">Membrane</keyword>
<evidence type="ECO:0000256" key="8">
    <source>
        <dbReference type="SAM" id="MobiDB-lite"/>
    </source>
</evidence>
<feature type="transmembrane region" description="Helical" evidence="9">
    <location>
        <begin position="310"/>
        <end position="335"/>
    </location>
</feature>
<dbReference type="PANTHER" id="PTHR21716">
    <property type="entry name" value="TRANSMEMBRANE PROTEIN"/>
    <property type="match status" value="1"/>
</dbReference>
<dbReference type="PANTHER" id="PTHR21716:SF53">
    <property type="entry name" value="PERMEASE PERM-RELATED"/>
    <property type="match status" value="1"/>
</dbReference>
<feature type="transmembrane region" description="Helical" evidence="9">
    <location>
        <begin position="197"/>
        <end position="230"/>
    </location>
</feature>
<keyword evidence="6 9" id="KW-1133">Transmembrane helix</keyword>
<feature type="transmembrane region" description="Helical" evidence="9">
    <location>
        <begin position="119"/>
        <end position="140"/>
    </location>
</feature>
<evidence type="ECO:0000313" key="10">
    <source>
        <dbReference type="EMBL" id="RKI10487.1"/>
    </source>
</evidence>
<protein>
    <submittedName>
        <fullName evidence="10">AI-2E family transporter</fullName>
    </submittedName>
</protein>
<dbReference type="EMBL" id="RAWI01000074">
    <property type="protein sequence ID" value="RKI10487.1"/>
    <property type="molecule type" value="Genomic_DNA"/>
</dbReference>
<gene>
    <name evidence="10" type="ORF">D7Y13_12675</name>
</gene>
<accession>A0ABX9QLY5</accession>
<keyword evidence="11" id="KW-1185">Reference proteome</keyword>
<evidence type="ECO:0000256" key="7">
    <source>
        <dbReference type="ARBA" id="ARBA00023136"/>
    </source>
</evidence>
<feature type="transmembrane region" description="Helical" evidence="9">
    <location>
        <begin position="88"/>
        <end position="107"/>
    </location>
</feature>
<keyword evidence="5 9" id="KW-0812">Transmembrane</keyword>
<keyword evidence="3" id="KW-0813">Transport</keyword>
<evidence type="ECO:0000256" key="5">
    <source>
        <dbReference type="ARBA" id="ARBA00022692"/>
    </source>
</evidence>
<evidence type="ECO:0000256" key="3">
    <source>
        <dbReference type="ARBA" id="ARBA00022448"/>
    </source>
</evidence>
<evidence type="ECO:0000256" key="9">
    <source>
        <dbReference type="SAM" id="Phobius"/>
    </source>
</evidence>
<feature type="transmembrane region" description="Helical" evidence="9">
    <location>
        <begin position="355"/>
        <end position="388"/>
    </location>
</feature>
<proteinExistence type="inferred from homology"/>
<comment type="subcellular location">
    <subcellularLocation>
        <location evidence="1">Cell membrane</location>
        <topology evidence="1">Multi-pass membrane protein</topology>
    </subcellularLocation>
</comment>
<organism evidence="10 11">
    <name type="scientific">Corallococcus praedator</name>
    <dbReference type="NCBI Taxonomy" id="2316724"/>
    <lineage>
        <taxon>Bacteria</taxon>
        <taxon>Pseudomonadati</taxon>
        <taxon>Myxococcota</taxon>
        <taxon>Myxococcia</taxon>
        <taxon>Myxococcales</taxon>
        <taxon>Cystobacterineae</taxon>
        <taxon>Myxococcaceae</taxon>
        <taxon>Corallococcus</taxon>
    </lineage>
</organism>
<reference evidence="10 11" key="1">
    <citation type="submission" date="2018-09" db="EMBL/GenBank/DDBJ databases">
        <authorList>
            <person name="Livingstone P.G."/>
            <person name="Whitworth D.E."/>
        </authorList>
    </citation>
    <scope>NUCLEOTIDE SEQUENCE [LARGE SCALE GENOMIC DNA]</scope>
    <source>
        <strain evidence="10 11">CA031B</strain>
    </source>
</reference>
<dbReference type="Proteomes" id="UP000278907">
    <property type="component" value="Unassembled WGS sequence"/>
</dbReference>
<dbReference type="InterPro" id="IPR002549">
    <property type="entry name" value="AI-2E-like"/>
</dbReference>
<evidence type="ECO:0000256" key="4">
    <source>
        <dbReference type="ARBA" id="ARBA00022475"/>
    </source>
</evidence>
<feature type="compositionally biased region" description="Basic and acidic residues" evidence="8">
    <location>
        <begin position="16"/>
        <end position="27"/>
    </location>
</feature>